<protein>
    <submittedName>
        <fullName evidence="1">Uncharacterized protein</fullName>
    </submittedName>
</protein>
<evidence type="ECO:0000313" key="2">
    <source>
        <dbReference type="Proteomes" id="UP000204225"/>
    </source>
</evidence>
<keyword evidence="2" id="KW-1185">Reference proteome</keyword>
<name>A0AC59EX27_9VIRU</name>
<evidence type="ECO:0000313" key="1">
    <source>
        <dbReference type="EMBL" id="AGM15493.1"/>
    </source>
</evidence>
<reference evidence="1 2" key="1">
    <citation type="journal article" date="2013" name="Proc. Natl. Acad. Sci. U.S.A.">
        <title>Genome of Phaeocystis globosa virus PgV-16T highlights the common ancestry of the largest known DNA viruses infecting eukaryotes.</title>
        <authorList>
            <person name="Santini S."/>
            <person name="Jeudy S."/>
            <person name="Bartoli J."/>
            <person name="Poirot O."/>
            <person name="Lescot M."/>
            <person name="Abergel C."/>
            <person name="Barbe V."/>
            <person name="Wommack K.E."/>
            <person name="Noordeloos A.A."/>
            <person name="Brussaard C.P."/>
            <person name="Claverie J.M."/>
        </authorList>
    </citation>
    <scope>NUCLEOTIDE SEQUENCE [LARGE SCALE GENOMIC DNA]</scope>
    <source>
        <strain evidence="1 2">16T</strain>
    </source>
</reference>
<accession>A0AC59EX27</accession>
<dbReference type="Proteomes" id="UP000204225">
    <property type="component" value="Segment"/>
</dbReference>
<sequence length="306" mass="36021">MDSLQKRIEDLEKQISNIITNKYIENLKTDGFVVIPSVLTSEEVDIAKEMFYKWQASVPDHDKQHNAIDPHGIYKFHEAGHQEHAWYLRTRKSIIDIFKKIWDTDELNVSFDGSCFIPQNCVKKDKCWTHTDQAPNSVGVHCYQSFVSLTKNSERTLVLYKHSHDLHQDYFKSRNITGAKNWELIDPTYLEQIKDDRTVMDVNPGDLVIWDSRTFHQNQYGKANSEERIVQYLCYLPKSHPKNTKTQVEKRRKYFNERRTTSHWPCPISVNGLQPQTYGDSSKIIDYSKLVKPNLEKYMYLIQTLI</sequence>
<organism evidence="1 2">
    <name type="scientific">Phaeocystis globosa virus PgV-16T</name>
    <dbReference type="NCBI Taxonomy" id="3071227"/>
    <lineage>
        <taxon>Viruses</taxon>
        <taxon>Varidnaviria</taxon>
        <taxon>Bamfordvirae</taxon>
        <taxon>Nucleocytoviricota</taxon>
        <taxon>Megaviricetes</taxon>
        <taxon>Imitervirales</taxon>
        <taxon>Mesomimiviridae</taxon>
        <taxon>Tethysvirus</taxon>
        <taxon>Tethysvirus hollandense</taxon>
    </lineage>
</organism>
<gene>
    <name evidence="1" type="ORF">PGCG_00182</name>
</gene>
<proteinExistence type="predicted"/>
<dbReference type="EMBL" id="KC662249">
    <property type="protein sequence ID" value="AGM15493.1"/>
    <property type="molecule type" value="Genomic_DNA"/>
</dbReference>